<accession>A0A930UTV2</accession>
<dbReference type="AlphaFoldDB" id="A0A930UTV2"/>
<reference evidence="1" key="1">
    <citation type="submission" date="2020-11" db="EMBL/GenBank/DDBJ databases">
        <title>Gallibacterium anatis 1637, full genome, WGS.</title>
        <authorList>
            <person name="Laishevtcev A.I."/>
            <person name="Yakimova E.A."/>
            <person name="Petkovich D."/>
            <person name="Stepanova T.V."/>
            <person name="Kalendr R.S."/>
            <person name="Rubalsky E.O."/>
            <person name="Zulkarneev E.R."/>
            <person name="Aleshkin A.V."/>
        </authorList>
    </citation>
    <scope>NUCLEOTIDE SEQUENCE</scope>
    <source>
        <strain evidence="1">1637</strain>
    </source>
</reference>
<gene>
    <name evidence="1" type="ORF">INT80_06760</name>
</gene>
<proteinExistence type="predicted"/>
<sequence>MGLQDSLLKIFITHRKAKKHRLQEALERLQNGSFSRFTACGGGGNYD</sequence>
<name>A0A930UTV2_9PAST</name>
<dbReference type="EMBL" id="JADION010000015">
    <property type="protein sequence ID" value="MBF4102596.1"/>
    <property type="molecule type" value="Genomic_DNA"/>
</dbReference>
<comment type="caution">
    <text evidence="1">The sequence shown here is derived from an EMBL/GenBank/DDBJ whole genome shotgun (WGS) entry which is preliminary data.</text>
</comment>
<protein>
    <submittedName>
        <fullName evidence="1">Uncharacterized protein</fullName>
    </submittedName>
</protein>
<evidence type="ECO:0000313" key="1">
    <source>
        <dbReference type="EMBL" id="MBF4102596.1"/>
    </source>
</evidence>
<organism evidence="1">
    <name type="scientific">Gallibacterium anatis</name>
    <dbReference type="NCBI Taxonomy" id="750"/>
    <lineage>
        <taxon>Bacteria</taxon>
        <taxon>Pseudomonadati</taxon>
        <taxon>Pseudomonadota</taxon>
        <taxon>Gammaproteobacteria</taxon>
        <taxon>Pasteurellales</taxon>
        <taxon>Pasteurellaceae</taxon>
        <taxon>Gallibacterium</taxon>
    </lineage>
</organism>